<dbReference type="SUPFAM" id="SSF49584">
    <property type="entry name" value="Periplasmic chaperone C-domain"/>
    <property type="match status" value="1"/>
</dbReference>
<dbReference type="InterPro" id="IPR036316">
    <property type="entry name" value="Pili_assmbl_chap_C_dom_sf"/>
</dbReference>
<dbReference type="Pfam" id="PF00345">
    <property type="entry name" value="PapD_N"/>
    <property type="match status" value="1"/>
</dbReference>
<evidence type="ECO:0000256" key="1">
    <source>
        <dbReference type="ARBA" id="ARBA00004418"/>
    </source>
</evidence>
<gene>
    <name evidence="8" type="ORF">GCM10023338_17240</name>
</gene>
<evidence type="ECO:0000256" key="2">
    <source>
        <dbReference type="ARBA" id="ARBA00007399"/>
    </source>
</evidence>
<dbReference type="Proteomes" id="UP001500631">
    <property type="component" value="Unassembled WGS sequence"/>
</dbReference>
<dbReference type="SUPFAM" id="SSF49354">
    <property type="entry name" value="PapD-like"/>
    <property type="match status" value="1"/>
</dbReference>
<dbReference type="PANTHER" id="PTHR30251:SF5">
    <property type="entry name" value="FIMBRIAL CHAPARONE PROTEIN"/>
    <property type="match status" value="1"/>
</dbReference>
<keyword evidence="3" id="KW-1029">Fimbrium biogenesis</keyword>
<sequence>MFRFRRYFQGLMLGLCCASLITFSWAQLTFDRTRVIFDQSQNQSSSLVVENTNTERPFLAHAWITDLAGNKIQEPLVALPFLQRLEAQQAKQIKVSMVGNKNLLPQDRESLLLLHILGVPSGTSSDYSQVTIVISTDMKIFFRPKGLKKYSGTQDWVKNLKVKPSGDTLTLENPTQYHIVIYGYNMTGADDMVQKDIIVKPLSSETMTIKVKDKISIFYILDSGEVEKLTFRCKKNTCQLEES</sequence>
<protein>
    <submittedName>
        <fullName evidence="8">Fimbria/pilus periplasmic chaperone</fullName>
    </submittedName>
</protein>
<keyword evidence="9" id="KW-1185">Reference proteome</keyword>
<reference evidence="9" key="1">
    <citation type="journal article" date="2019" name="Int. J. Syst. Evol. Microbiol.">
        <title>The Global Catalogue of Microorganisms (GCM) 10K type strain sequencing project: providing services to taxonomists for standard genome sequencing and annotation.</title>
        <authorList>
            <consortium name="The Broad Institute Genomics Platform"/>
            <consortium name="The Broad Institute Genome Sequencing Center for Infectious Disease"/>
            <person name="Wu L."/>
            <person name="Ma J."/>
        </authorList>
    </citation>
    <scope>NUCLEOTIDE SEQUENCE [LARGE SCALE GENOMIC DNA]</scope>
    <source>
        <strain evidence="9">JCM 18424</strain>
    </source>
</reference>
<keyword evidence="5" id="KW-0574">Periplasm</keyword>
<evidence type="ECO:0000256" key="3">
    <source>
        <dbReference type="ARBA" id="ARBA00022558"/>
    </source>
</evidence>
<dbReference type="PRINTS" id="PR00969">
    <property type="entry name" value="CHAPERONPILI"/>
</dbReference>
<accession>A0ABP9MYN6</accession>
<evidence type="ECO:0000313" key="8">
    <source>
        <dbReference type="EMBL" id="GAA5101387.1"/>
    </source>
</evidence>
<dbReference type="PANTHER" id="PTHR30251">
    <property type="entry name" value="PILUS ASSEMBLY CHAPERONE"/>
    <property type="match status" value="1"/>
</dbReference>
<evidence type="ECO:0000259" key="7">
    <source>
        <dbReference type="Pfam" id="PF00345"/>
    </source>
</evidence>
<dbReference type="InterPro" id="IPR001829">
    <property type="entry name" value="Pili_assmbl_chaperone_bac"/>
</dbReference>
<feature type="domain" description="Pili assembly chaperone N-terminal" evidence="7">
    <location>
        <begin position="28"/>
        <end position="148"/>
    </location>
</feature>
<evidence type="ECO:0000256" key="5">
    <source>
        <dbReference type="ARBA" id="ARBA00022764"/>
    </source>
</evidence>
<dbReference type="EMBL" id="BAABKE010000005">
    <property type="protein sequence ID" value="GAA5101387.1"/>
    <property type="molecule type" value="Genomic_DNA"/>
</dbReference>
<keyword evidence="4" id="KW-0732">Signal</keyword>
<organism evidence="8 9">
    <name type="scientific">Wohlfahrtiimonas larvae</name>
    <dbReference type="NCBI Taxonomy" id="1157986"/>
    <lineage>
        <taxon>Bacteria</taxon>
        <taxon>Pseudomonadati</taxon>
        <taxon>Pseudomonadota</taxon>
        <taxon>Gammaproteobacteria</taxon>
        <taxon>Cardiobacteriales</taxon>
        <taxon>Ignatzschineriaceae</taxon>
        <taxon>Wohlfahrtiimonas</taxon>
    </lineage>
</organism>
<name>A0ABP9MYN6_9GAMM</name>
<dbReference type="InterPro" id="IPR013783">
    <property type="entry name" value="Ig-like_fold"/>
</dbReference>
<keyword evidence="6" id="KW-0143">Chaperone</keyword>
<comment type="caution">
    <text evidence="8">The sequence shown here is derived from an EMBL/GenBank/DDBJ whole genome shotgun (WGS) entry which is preliminary data.</text>
</comment>
<proteinExistence type="inferred from homology"/>
<dbReference type="InterPro" id="IPR016147">
    <property type="entry name" value="Pili_assmbl_chaperone_N"/>
</dbReference>
<evidence type="ECO:0000256" key="6">
    <source>
        <dbReference type="ARBA" id="ARBA00023186"/>
    </source>
</evidence>
<dbReference type="Gene3D" id="2.60.40.10">
    <property type="entry name" value="Immunoglobulins"/>
    <property type="match status" value="2"/>
</dbReference>
<evidence type="ECO:0000256" key="4">
    <source>
        <dbReference type="ARBA" id="ARBA00022729"/>
    </source>
</evidence>
<evidence type="ECO:0000313" key="9">
    <source>
        <dbReference type="Proteomes" id="UP001500631"/>
    </source>
</evidence>
<dbReference type="InterPro" id="IPR008962">
    <property type="entry name" value="PapD-like_sf"/>
</dbReference>
<dbReference type="InterPro" id="IPR050643">
    <property type="entry name" value="Periplasmic_pilus_chap"/>
</dbReference>
<comment type="similarity">
    <text evidence="2">Belongs to the periplasmic pilus chaperone family.</text>
</comment>
<comment type="subcellular location">
    <subcellularLocation>
        <location evidence="1">Periplasm</location>
    </subcellularLocation>
</comment>